<evidence type="ECO:0000256" key="1">
    <source>
        <dbReference type="SAM" id="SignalP"/>
    </source>
</evidence>
<keyword evidence="1" id="KW-0732">Signal</keyword>
<sequence>MRKTWLVFTLLFTAGLCAEDCLENEKLRSIRSDHVYFQLKHPCVIGHMGNVQEFQENTLEGIRSLIEIKADGVHLHVQLTEDDQLVLFQDRNLYRMTGEDFELTKLPYNELLKMDLMDKISYYKHEGDYTDAIKTFTYRSTSKIPLLSDALKELKTTNLLVYIELMPENVGEQPIDRYIALRVGELATKLVQQLQMERQVLIVSRDPVKLVGVNSVYGGVSFGWLIDPSLYEKKTAETMKVKFNDIPRVFSLKTNCLNKTGANGFSFTKYLISTGYISKAVNSSFVDFAIDIFNQKLFYEIPGHSSLREVVSKNYGRGTTVGTFDVFTVNDTTTSTEKEDVALMETIDEYGVTRIVTDDVNRVKRALHQKTITYNKGSVLQSYFQILLMVLVFSKTLATLIFV</sequence>
<dbReference type="PROSITE" id="PS51704">
    <property type="entry name" value="GP_PDE"/>
    <property type="match status" value="1"/>
</dbReference>
<evidence type="ECO:0000313" key="4">
    <source>
        <dbReference type="Proteomes" id="UP000594262"/>
    </source>
</evidence>
<dbReference type="InterPro" id="IPR017946">
    <property type="entry name" value="PLC-like_Pdiesterase_TIM-brl"/>
</dbReference>
<proteinExistence type="predicted"/>
<dbReference type="PANTHER" id="PTHR46211:SF14">
    <property type="entry name" value="GLYCEROPHOSPHODIESTER PHOSPHODIESTERASE"/>
    <property type="match status" value="1"/>
</dbReference>
<reference evidence="3" key="1">
    <citation type="submission" date="2021-01" db="UniProtKB">
        <authorList>
            <consortium name="EnsemblMetazoa"/>
        </authorList>
    </citation>
    <scope>IDENTIFICATION</scope>
</reference>
<dbReference type="SUPFAM" id="SSF51695">
    <property type="entry name" value="PLC-like phosphodiesterases"/>
    <property type="match status" value="1"/>
</dbReference>
<dbReference type="EnsemblMetazoa" id="CLYHEMT017017.2">
    <property type="protein sequence ID" value="CLYHEMP017017.2"/>
    <property type="gene ID" value="CLYHEMG017017"/>
</dbReference>
<dbReference type="Pfam" id="PF03009">
    <property type="entry name" value="GDPD"/>
    <property type="match status" value="1"/>
</dbReference>
<evidence type="ECO:0000259" key="2">
    <source>
        <dbReference type="PROSITE" id="PS51704"/>
    </source>
</evidence>
<feature type="signal peptide" evidence="1">
    <location>
        <begin position="1"/>
        <end position="18"/>
    </location>
</feature>
<dbReference type="OrthoDB" id="197419at2759"/>
<dbReference type="Proteomes" id="UP000594262">
    <property type="component" value="Unplaced"/>
</dbReference>
<dbReference type="GO" id="GO:0008081">
    <property type="term" value="F:phosphoric diester hydrolase activity"/>
    <property type="evidence" value="ECO:0007669"/>
    <property type="project" value="InterPro"/>
</dbReference>
<accession>A0A7M5X518</accession>
<dbReference type="GeneID" id="136820569"/>
<dbReference type="GO" id="GO:0006629">
    <property type="term" value="P:lipid metabolic process"/>
    <property type="evidence" value="ECO:0007669"/>
    <property type="project" value="InterPro"/>
</dbReference>
<dbReference type="InterPro" id="IPR030395">
    <property type="entry name" value="GP_PDE_dom"/>
</dbReference>
<dbReference type="Gene3D" id="3.20.20.190">
    <property type="entry name" value="Phosphatidylinositol (PI) phosphodiesterase"/>
    <property type="match status" value="1"/>
</dbReference>
<dbReference type="AlphaFoldDB" id="A0A7M5X518"/>
<protein>
    <recommendedName>
        <fullName evidence="2">GP-PDE domain-containing protein</fullName>
    </recommendedName>
</protein>
<feature type="chain" id="PRO_5029456315" description="GP-PDE domain-containing protein" evidence="1">
    <location>
        <begin position="19"/>
        <end position="403"/>
    </location>
</feature>
<dbReference type="RefSeq" id="XP_066932859.1">
    <property type="nucleotide sequence ID" value="XM_067076758.1"/>
</dbReference>
<name>A0A7M5X518_9CNID</name>
<feature type="domain" description="GP-PDE" evidence="2">
    <location>
        <begin position="42"/>
        <end position="367"/>
    </location>
</feature>
<organism evidence="3 4">
    <name type="scientific">Clytia hemisphaerica</name>
    <dbReference type="NCBI Taxonomy" id="252671"/>
    <lineage>
        <taxon>Eukaryota</taxon>
        <taxon>Metazoa</taxon>
        <taxon>Cnidaria</taxon>
        <taxon>Hydrozoa</taxon>
        <taxon>Hydroidolina</taxon>
        <taxon>Leptothecata</taxon>
        <taxon>Obeliida</taxon>
        <taxon>Clytiidae</taxon>
        <taxon>Clytia</taxon>
    </lineage>
</organism>
<dbReference type="PANTHER" id="PTHR46211">
    <property type="entry name" value="GLYCEROPHOSPHORYL DIESTER PHOSPHODIESTERASE"/>
    <property type="match status" value="1"/>
</dbReference>
<keyword evidence="4" id="KW-1185">Reference proteome</keyword>
<evidence type="ECO:0000313" key="3">
    <source>
        <dbReference type="EnsemblMetazoa" id="CLYHEMP017017.2"/>
    </source>
</evidence>